<evidence type="ECO:0000313" key="2">
    <source>
        <dbReference type="EMBL" id="NJP97668.1"/>
    </source>
</evidence>
<name>A0ABX1BR49_9ACTN</name>
<accession>A0ABX1BR49</accession>
<protein>
    <submittedName>
        <fullName evidence="2">Uncharacterized protein</fullName>
    </submittedName>
</protein>
<keyword evidence="1" id="KW-0812">Transmembrane</keyword>
<keyword evidence="1" id="KW-1133">Transmembrane helix</keyword>
<keyword evidence="1" id="KW-0472">Membrane</keyword>
<feature type="transmembrane region" description="Helical" evidence="1">
    <location>
        <begin position="12"/>
        <end position="30"/>
    </location>
</feature>
<keyword evidence="3" id="KW-1185">Reference proteome</keyword>
<reference evidence="2 3" key="1">
    <citation type="submission" date="2020-03" db="EMBL/GenBank/DDBJ databases">
        <title>WGS of actinomycetes isolated from Thailand.</title>
        <authorList>
            <person name="Thawai C."/>
        </authorList>
    </citation>
    <scope>NUCLEOTIDE SEQUENCE [LARGE SCALE GENOMIC DNA]</scope>
    <source>
        <strain evidence="2 3">FMUSA5-5</strain>
    </source>
</reference>
<proteinExistence type="predicted"/>
<evidence type="ECO:0000256" key="1">
    <source>
        <dbReference type="SAM" id="Phobius"/>
    </source>
</evidence>
<sequence length="62" mass="6558">MPTTLLPGVREIRTPLAVGYAWLLVVWVAIGHTIPEPAKATGVIADTYRLAQAAGPVPRSHG</sequence>
<comment type="caution">
    <text evidence="2">The sequence shown here is derived from an EMBL/GenBank/DDBJ whole genome shotgun (WGS) entry which is preliminary data.</text>
</comment>
<dbReference type="RefSeq" id="WP_168020161.1">
    <property type="nucleotide sequence ID" value="NZ_JAATEP010000071.1"/>
</dbReference>
<gene>
    <name evidence="2" type="ORF">HCN51_51000</name>
</gene>
<dbReference type="EMBL" id="JAATEP010000071">
    <property type="protein sequence ID" value="NJP97668.1"/>
    <property type="molecule type" value="Genomic_DNA"/>
</dbReference>
<dbReference type="Proteomes" id="UP000696294">
    <property type="component" value="Unassembled WGS sequence"/>
</dbReference>
<evidence type="ECO:0000313" key="3">
    <source>
        <dbReference type="Proteomes" id="UP000696294"/>
    </source>
</evidence>
<organism evidence="2 3">
    <name type="scientific">Nonomuraea composti</name>
    <dbReference type="NCBI Taxonomy" id="2720023"/>
    <lineage>
        <taxon>Bacteria</taxon>
        <taxon>Bacillati</taxon>
        <taxon>Actinomycetota</taxon>
        <taxon>Actinomycetes</taxon>
        <taxon>Streptosporangiales</taxon>
        <taxon>Streptosporangiaceae</taxon>
        <taxon>Nonomuraea</taxon>
    </lineage>
</organism>